<reference evidence="2 3" key="1">
    <citation type="submission" date="2016-11" db="EMBL/GenBank/DDBJ databases">
        <authorList>
            <person name="Jaros S."/>
            <person name="Januszkiewicz K."/>
            <person name="Wedrychowicz H."/>
        </authorList>
    </citation>
    <scope>NUCLEOTIDE SEQUENCE [LARGE SCALE GENOMIC DNA]</scope>
    <source>
        <strain evidence="2 3">LMG 26898</strain>
    </source>
</reference>
<dbReference type="Proteomes" id="UP000183983">
    <property type="component" value="Unassembled WGS sequence"/>
</dbReference>
<sequence>RTGNVEVAGPDGTLYLQTADGGLTPKAGGNLAQLVKAEREIAGPKEVASPDATGGKKVGPETDLAPEVNLHSDGSYRTPDGKFASPKGLAPPGTVKADEFAKHLEANGMEVVGTEMVVKGPLGDRRYDIVVRDANGKLHGLEVKSGTASKTSHQEFTDYFVNQFGAQGKGRLKGEVIESATTVYVP</sequence>
<dbReference type="RefSeq" id="WP_217654488.1">
    <property type="nucleotide sequence ID" value="NZ_FRDA01000042.1"/>
</dbReference>
<evidence type="ECO:0000256" key="1">
    <source>
        <dbReference type="SAM" id="MobiDB-lite"/>
    </source>
</evidence>
<feature type="region of interest" description="Disordered" evidence="1">
    <location>
        <begin position="42"/>
        <end position="89"/>
    </location>
</feature>
<accession>A0A1M7QKN5</accession>
<dbReference type="EMBL" id="FRDA01000042">
    <property type="protein sequence ID" value="SHN31846.1"/>
    <property type="molecule type" value="Genomic_DNA"/>
</dbReference>
<evidence type="ECO:0000313" key="2">
    <source>
        <dbReference type="EMBL" id="SHN31846.1"/>
    </source>
</evidence>
<dbReference type="AlphaFoldDB" id="A0A1M7QKN5"/>
<name>A0A1M7QKN5_9PSED</name>
<organism evidence="2 3">
    <name type="scientific">Pseudomonas asturiensis</name>
    <dbReference type="NCBI Taxonomy" id="1190415"/>
    <lineage>
        <taxon>Bacteria</taxon>
        <taxon>Pseudomonadati</taxon>
        <taxon>Pseudomonadota</taxon>
        <taxon>Gammaproteobacteria</taxon>
        <taxon>Pseudomonadales</taxon>
        <taxon>Pseudomonadaceae</taxon>
        <taxon>Pseudomonas</taxon>
    </lineage>
</organism>
<proteinExistence type="predicted"/>
<feature type="non-terminal residue" evidence="2">
    <location>
        <position position="1"/>
    </location>
</feature>
<evidence type="ECO:0000313" key="3">
    <source>
        <dbReference type="Proteomes" id="UP000183983"/>
    </source>
</evidence>
<protein>
    <submittedName>
        <fullName evidence="2">Filamentous hemagglutinin</fullName>
    </submittedName>
</protein>
<gene>
    <name evidence="2" type="ORF">SAMN05216593_1421</name>
</gene>